<keyword evidence="2" id="KW-1185">Reference proteome</keyword>
<dbReference type="EMBL" id="CACVBS010000081">
    <property type="protein sequence ID" value="CAA7269852.1"/>
    <property type="molecule type" value="Genomic_DNA"/>
</dbReference>
<evidence type="ECO:0000313" key="2">
    <source>
        <dbReference type="Proteomes" id="UP000467700"/>
    </source>
</evidence>
<accession>A0A8S0X7P1</accession>
<dbReference type="Gene3D" id="3.40.30.10">
    <property type="entry name" value="Glutaredoxin"/>
    <property type="match status" value="1"/>
</dbReference>
<sequence length="257" mass="27787">MTSSVADKPGRCCFFPLSFDFDLLFPPITSTPHVITDLKALPDEATILKAAALEVLDAKGEKVKFGSIIEGQKTVVGTSSVVYDSARVFHLTLLKLCPHLPLIDQACQAYVEQLASVPQDSLTQAGTKIVIIGCGEAAAILHYTETTKFTGAIYADPSRELYHALGMTIENLQRTPAGEERPSYLRGMSLLGGTLRSIWRGPVRKPTLIGKQGNISQLGGEFIFGPGNKCSFASRMKHTEDHIEVADLMKEAGVVLP</sequence>
<dbReference type="AlphaFoldDB" id="A0A8S0X7P1"/>
<name>A0A8S0X7P1_CYCAE</name>
<reference evidence="1 2" key="1">
    <citation type="submission" date="2020-01" db="EMBL/GenBank/DDBJ databases">
        <authorList>
            <person name="Gupta K D."/>
        </authorList>
    </citation>
    <scope>NUCLEOTIDE SEQUENCE [LARGE SCALE GENOMIC DNA]</scope>
</reference>
<dbReference type="InterPro" id="IPR032801">
    <property type="entry name" value="PXL2A/B/C"/>
</dbReference>
<proteinExistence type="predicted"/>
<organism evidence="1 2">
    <name type="scientific">Cyclocybe aegerita</name>
    <name type="common">Black poplar mushroom</name>
    <name type="synonym">Agrocybe aegerita</name>
    <dbReference type="NCBI Taxonomy" id="1973307"/>
    <lineage>
        <taxon>Eukaryota</taxon>
        <taxon>Fungi</taxon>
        <taxon>Dikarya</taxon>
        <taxon>Basidiomycota</taxon>
        <taxon>Agaricomycotina</taxon>
        <taxon>Agaricomycetes</taxon>
        <taxon>Agaricomycetidae</taxon>
        <taxon>Agaricales</taxon>
        <taxon>Agaricineae</taxon>
        <taxon>Bolbitiaceae</taxon>
        <taxon>Cyclocybe</taxon>
    </lineage>
</organism>
<dbReference type="CDD" id="cd02970">
    <property type="entry name" value="PRX_like2"/>
    <property type="match status" value="1"/>
</dbReference>
<evidence type="ECO:0000313" key="1">
    <source>
        <dbReference type="EMBL" id="CAA7269852.1"/>
    </source>
</evidence>
<dbReference type="PANTHER" id="PTHR28630">
    <property type="match status" value="1"/>
</dbReference>
<dbReference type="Pfam" id="PF13911">
    <property type="entry name" value="AhpC-TSA_2"/>
    <property type="match status" value="1"/>
</dbReference>
<gene>
    <name evidence="1" type="ORF">AAE3_LOCUS12101</name>
</gene>
<protein>
    <submittedName>
        <fullName evidence="1">Uncharacterized protein</fullName>
    </submittedName>
</protein>
<comment type="caution">
    <text evidence="1">The sequence shown here is derived from an EMBL/GenBank/DDBJ whole genome shotgun (WGS) entry which is preliminary data.</text>
</comment>
<dbReference type="Proteomes" id="UP000467700">
    <property type="component" value="Unassembled WGS sequence"/>
</dbReference>
<dbReference type="OrthoDB" id="40334at2759"/>
<dbReference type="PANTHER" id="PTHR28630:SF3">
    <property type="entry name" value="PEROXIREDOXIN-LIKE 2C"/>
    <property type="match status" value="1"/>
</dbReference>